<dbReference type="AlphaFoldDB" id="A0AAW9QGG4"/>
<dbReference type="Proteomes" id="UP001336250">
    <property type="component" value="Unassembled WGS sequence"/>
</dbReference>
<dbReference type="InterPro" id="IPR036291">
    <property type="entry name" value="NAD(P)-bd_dom_sf"/>
</dbReference>
<comment type="pathway">
    <text evidence="1">Bacterial outer membrane biogenesis; LPS O-antigen biosynthesis.</text>
</comment>
<evidence type="ECO:0000313" key="4">
    <source>
        <dbReference type="EMBL" id="MEF7614729.1"/>
    </source>
</evidence>
<gene>
    <name evidence="4" type="ORF">V4F39_12475</name>
</gene>
<evidence type="ECO:0000313" key="5">
    <source>
        <dbReference type="Proteomes" id="UP001336250"/>
    </source>
</evidence>
<comment type="caution">
    <text evidence="4">The sequence shown here is derived from an EMBL/GenBank/DDBJ whole genome shotgun (WGS) entry which is preliminary data.</text>
</comment>
<dbReference type="PANTHER" id="PTHR43000">
    <property type="entry name" value="DTDP-D-GLUCOSE 4,6-DEHYDRATASE-RELATED"/>
    <property type="match status" value="1"/>
</dbReference>
<dbReference type="InterPro" id="IPR001509">
    <property type="entry name" value="Epimerase_deHydtase"/>
</dbReference>
<name>A0AAW9QGG4_9BURK</name>
<dbReference type="EMBL" id="JAZIBG010000028">
    <property type="protein sequence ID" value="MEF7614729.1"/>
    <property type="molecule type" value="Genomic_DNA"/>
</dbReference>
<organism evidence="4 5">
    <name type="scientific">Aquincola agrisoli</name>
    <dbReference type="NCBI Taxonomy" id="3119538"/>
    <lineage>
        <taxon>Bacteria</taxon>
        <taxon>Pseudomonadati</taxon>
        <taxon>Pseudomonadota</taxon>
        <taxon>Betaproteobacteria</taxon>
        <taxon>Burkholderiales</taxon>
        <taxon>Sphaerotilaceae</taxon>
        <taxon>Aquincola</taxon>
    </lineage>
</organism>
<dbReference type="SUPFAM" id="SSF51735">
    <property type="entry name" value="NAD(P)-binding Rossmann-fold domains"/>
    <property type="match status" value="1"/>
</dbReference>
<keyword evidence="5" id="KW-1185">Reference proteome</keyword>
<dbReference type="Pfam" id="PF01370">
    <property type="entry name" value="Epimerase"/>
    <property type="match status" value="1"/>
</dbReference>
<reference evidence="4 5" key="1">
    <citation type="submission" date="2024-02" db="EMBL/GenBank/DDBJ databases">
        <title>Genome sequence of Aquincola sp. MAHUQ-54.</title>
        <authorList>
            <person name="Huq M.A."/>
        </authorList>
    </citation>
    <scope>NUCLEOTIDE SEQUENCE [LARGE SCALE GENOMIC DNA]</scope>
    <source>
        <strain evidence="4 5">MAHUQ-54</strain>
    </source>
</reference>
<sequence>MNNGLLERPSPLDIPAEDLQRCHNLLGQASWHALAGRRLFVTGGTGFVGKWLLATLLDADEKFGLDCQVTILSRNPSAFQCKWPAIADRVEWVTGDVRDFPINTDRFDVIVHAATDVAAHASPEDVFSTCLDGTRRVLTLARRCGASQLLLVSSGAVYGPLPAGMTHVPENHLGGPDPLLSSSAYSEGKRVSEWLASIAASNNLSVKIARVFALVGPHLPLDKHFAIGNFLRAAMAGDEIVIEGDGTPYRSYLYAADMAAWLWAVLLRGHSGRAYNVGADESLSIAALADRVCLALARPSQVIVQKQAKPGALPPHYVPDISRARHELGVAAPLSLDEAIVRTARWHADCASSGIRRRTAWRL</sequence>
<evidence type="ECO:0000256" key="1">
    <source>
        <dbReference type="ARBA" id="ARBA00005125"/>
    </source>
</evidence>
<proteinExistence type="inferred from homology"/>
<feature type="domain" description="NAD-dependent epimerase/dehydratase" evidence="3">
    <location>
        <begin position="40"/>
        <end position="278"/>
    </location>
</feature>
<comment type="similarity">
    <text evidence="2">Belongs to the NAD(P)-dependent epimerase/dehydratase family.</text>
</comment>
<accession>A0AAW9QGG4</accession>
<evidence type="ECO:0000256" key="2">
    <source>
        <dbReference type="ARBA" id="ARBA00007637"/>
    </source>
</evidence>
<dbReference type="RefSeq" id="WP_332289772.1">
    <property type="nucleotide sequence ID" value="NZ_JAZIBG010000028.1"/>
</dbReference>
<evidence type="ECO:0000259" key="3">
    <source>
        <dbReference type="Pfam" id="PF01370"/>
    </source>
</evidence>
<dbReference type="Gene3D" id="3.40.50.720">
    <property type="entry name" value="NAD(P)-binding Rossmann-like Domain"/>
    <property type="match status" value="1"/>
</dbReference>
<protein>
    <submittedName>
        <fullName evidence="4">NAD(P)-dependent oxidoreductase</fullName>
    </submittedName>
</protein>